<accession>A0A8K0K9D0</accession>
<reference evidence="3" key="2">
    <citation type="submission" date="2017-10" db="EMBL/GenBank/DDBJ databases">
        <title>Ladona fulva Genome sequencing and assembly.</title>
        <authorList>
            <person name="Murali S."/>
            <person name="Richards S."/>
            <person name="Bandaranaike D."/>
            <person name="Bellair M."/>
            <person name="Blankenburg K."/>
            <person name="Chao H."/>
            <person name="Dinh H."/>
            <person name="Doddapaneni H."/>
            <person name="Dugan-Rocha S."/>
            <person name="Elkadiri S."/>
            <person name="Gnanaolivu R."/>
            <person name="Hernandez B."/>
            <person name="Skinner E."/>
            <person name="Javaid M."/>
            <person name="Lee S."/>
            <person name="Li M."/>
            <person name="Ming W."/>
            <person name="Munidasa M."/>
            <person name="Muniz J."/>
            <person name="Nguyen L."/>
            <person name="Hughes D."/>
            <person name="Osuji N."/>
            <person name="Pu L.-L."/>
            <person name="Puazo M."/>
            <person name="Qu C."/>
            <person name="Quiroz J."/>
            <person name="Raj R."/>
            <person name="Weissenberger G."/>
            <person name="Xin Y."/>
            <person name="Zou X."/>
            <person name="Han Y."/>
            <person name="Worley K."/>
            <person name="Muzny D."/>
            <person name="Gibbs R."/>
        </authorList>
    </citation>
    <scope>NUCLEOTIDE SEQUENCE</scope>
    <source>
        <strain evidence="3">Sampled in the wild</strain>
    </source>
</reference>
<dbReference type="Proteomes" id="UP000792457">
    <property type="component" value="Unassembled WGS sequence"/>
</dbReference>
<evidence type="ECO:0000313" key="3">
    <source>
        <dbReference type="EMBL" id="KAG8230157.1"/>
    </source>
</evidence>
<gene>
    <name evidence="3" type="ORF">J437_LFUL010408</name>
</gene>
<comment type="caution">
    <text evidence="3">The sequence shown here is derived from an EMBL/GenBank/DDBJ whole genome shotgun (WGS) entry which is preliminary data.</text>
</comment>
<feature type="region of interest" description="Disordered" evidence="1">
    <location>
        <begin position="113"/>
        <end position="155"/>
    </location>
</feature>
<evidence type="ECO:0000256" key="1">
    <source>
        <dbReference type="SAM" id="MobiDB-lite"/>
    </source>
</evidence>
<dbReference type="OrthoDB" id="6617753at2759"/>
<feature type="domain" description="MADF" evidence="2">
    <location>
        <begin position="14"/>
        <end position="112"/>
    </location>
</feature>
<dbReference type="PROSITE" id="PS51029">
    <property type="entry name" value="MADF"/>
    <property type="match status" value="1"/>
</dbReference>
<reference evidence="3" key="1">
    <citation type="submission" date="2013-04" db="EMBL/GenBank/DDBJ databases">
        <authorList>
            <person name="Qu J."/>
            <person name="Murali S.C."/>
            <person name="Bandaranaike D."/>
            <person name="Bellair M."/>
            <person name="Blankenburg K."/>
            <person name="Chao H."/>
            <person name="Dinh H."/>
            <person name="Doddapaneni H."/>
            <person name="Downs B."/>
            <person name="Dugan-Rocha S."/>
            <person name="Elkadiri S."/>
            <person name="Gnanaolivu R.D."/>
            <person name="Hernandez B."/>
            <person name="Javaid M."/>
            <person name="Jayaseelan J.C."/>
            <person name="Lee S."/>
            <person name="Li M."/>
            <person name="Ming W."/>
            <person name="Munidasa M."/>
            <person name="Muniz J."/>
            <person name="Nguyen L."/>
            <person name="Ongeri F."/>
            <person name="Osuji N."/>
            <person name="Pu L.-L."/>
            <person name="Puazo M."/>
            <person name="Qu C."/>
            <person name="Quiroz J."/>
            <person name="Raj R."/>
            <person name="Weissenberger G."/>
            <person name="Xin Y."/>
            <person name="Zou X."/>
            <person name="Han Y."/>
            <person name="Richards S."/>
            <person name="Worley K."/>
            <person name="Muzny D."/>
            <person name="Gibbs R."/>
        </authorList>
    </citation>
    <scope>NUCLEOTIDE SEQUENCE</scope>
    <source>
        <strain evidence="3">Sampled in the wild</strain>
    </source>
</reference>
<dbReference type="PANTHER" id="PTHR21505:SF8">
    <property type="entry name" value="DPT-YFP REPRESSOR BY OVEREXPRESSION, ISOFORM D-RELATED"/>
    <property type="match status" value="1"/>
</dbReference>
<proteinExistence type="predicted"/>
<organism evidence="3 4">
    <name type="scientific">Ladona fulva</name>
    <name type="common">Scarce chaser dragonfly</name>
    <name type="synonym">Libellula fulva</name>
    <dbReference type="NCBI Taxonomy" id="123851"/>
    <lineage>
        <taxon>Eukaryota</taxon>
        <taxon>Metazoa</taxon>
        <taxon>Ecdysozoa</taxon>
        <taxon>Arthropoda</taxon>
        <taxon>Hexapoda</taxon>
        <taxon>Insecta</taxon>
        <taxon>Pterygota</taxon>
        <taxon>Palaeoptera</taxon>
        <taxon>Odonata</taxon>
        <taxon>Epiprocta</taxon>
        <taxon>Anisoptera</taxon>
        <taxon>Libelluloidea</taxon>
        <taxon>Libellulidae</taxon>
        <taxon>Ladona</taxon>
    </lineage>
</organism>
<dbReference type="Pfam" id="PF10545">
    <property type="entry name" value="MADF_DNA_bdg"/>
    <property type="match status" value="1"/>
</dbReference>
<name>A0A8K0K9D0_LADFU</name>
<evidence type="ECO:0000313" key="4">
    <source>
        <dbReference type="Proteomes" id="UP000792457"/>
    </source>
</evidence>
<dbReference type="EMBL" id="KZ308468">
    <property type="protein sequence ID" value="KAG8230157.1"/>
    <property type="molecule type" value="Genomic_DNA"/>
</dbReference>
<sequence>MADLRCWNKERVIGFLKVYKENPCLWKVKSKEYTNKNLKNEAYEKLIAYCKPVFPEADKGFVIKKIQSLRGSFRKELKKVQESQRSGAGADEVYVPSLWYYDFLVFTKDQEVPSKSNDIGEGALEVEQTSEEEGAEDGEDVTEGQKNEEVSIYYI</sequence>
<feature type="compositionally biased region" description="Acidic residues" evidence="1">
    <location>
        <begin position="128"/>
        <end position="142"/>
    </location>
</feature>
<dbReference type="InterPro" id="IPR006578">
    <property type="entry name" value="MADF-dom"/>
</dbReference>
<keyword evidence="4" id="KW-1185">Reference proteome</keyword>
<dbReference type="SMART" id="SM00595">
    <property type="entry name" value="MADF"/>
    <property type="match status" value="1"/>
</dbReference>
<dbReference type="AlphaFoldDB" id="A0A8K0K9D0"/>
<dbReference type="PANTHER" id="PTHR21505">
    <property type="entry name" value="MADF DOMAIN-CONTAINING PROTEIN-RELATED"/>
    <property type="match status" value="1"/>
</dbReference>
<protein>
    <recommendedName>
        <fullName evidence="2">MADF domain-containing protein</fullName>
    </recommendedName>
</protein>
<evidence type="ECO:0000259" key="2">
    <source>
        <dbReference type="PROSITE" id="PS51029"/>
    </source>
</evidence>